<dbReference type="Proteomes" id="UP000054532">
    <property type="component" value="Unassembled WGS sequence"/>
</dbReference>
<gene>
    <name evidence="1" type="ORF">L914_05873</name>
</gene>
<reference evidence="1" key="1">
    <citation type="submission" date="2013-11" db="EMBL/GenBank/DDBJ databases">
        <title>The Genome Sequence of Phytophthora parasitica IAC_01/95.</title>
        <authorList>
            <consortium name="The Broad Institute Genomics Platform"/>
            <person name="Russ C."/>
            <person name="Tyler B."/>
            <person name="Panabieres F."/>
            <person name="Shan W."/>
            <person name="Tripathy S."/>
            <person name="Grunwald N."/>
            <person name="Machado M."/>
            <person name="Johnson C.S."/>
            <person name="Arredondo F."/>
            <person name="Hong C."/>
            <person name="Coffey M."/>
            <person name="Young S.K."/>
            <person name="Zeng Q."/>
            <person name="Gargeya S."/>
            <person name="Fitzgerald M."/>
            <person name="Abouelleil A."/>
            <person name="Alvarado L."/>
            <person name="Chapman S.B."/>
            <person name="Gainer-Dewar J."/>
            <person name="Goldberg J."/>
            <person name="Griggs A."/>
            <person name="Gujja S."/>
            <person name="Hansen M."/>
            <person name="Howarth C."/>
            <person name="Imamovic A."/>
            <person name="Ireland A."/>
            <person name="Larimer J."/>
            <person name="McCowan C."/>
            <person name="Murphy C."/>
            <person name="Pearson M."/>
            <person name="Poon T.W."/>
            <person name="Priest M."/>
            <person name="Roberts A."/>
            <person name="Saif S."/>
            <person name="Shea T."/>
            <person name="Sykes S."/>
            <person name="Wortman J."/>
            <person name="Nusbaum C."/>
            <person name="Birren B."/>
        </authorList>
    </citation>
    <scope>NUCLEOTIDE SEQUENCE [LARGE SCALE GENOMIC DNA]</scope>
    <source>
        <strain evidence="1">IAC_01/95</strain>
    </source>
</reference>
<evidence type="ECO:0000313" key="1">
    <source>
        <dbReference type="EMBL" id="ETM50017.1"/>
    </source>
</evidence>
<dbReference type="AlphaFoldDB" id="W2NN11"/>
<name>W2NN11_PHYNI</name>
<dbReference type="EMBL" id="KI692087">
    <property type="protein sequence ID" value="ETM50017.1"/>
    <property type="molecule type" value="Genomic_DNA"/>
</dbReference>
<feature type="non-terminal residue" evidence="1">
    <location>
        <position position="1"/>
    </location>
</feature>
<sequence length="62" mass="6398">GPLTTANSSAELCNKTVCVDLLGGVAVVVWCSDFQVIAEVATFKLPKLRTLGHETGGGHGTK</sequence>
<protein>
    <submittedName>
        <fullName evidence="1">Uncharacterized protein</fullName>
    </submittedName>
</protein>
<accession>W2NN11</accession>
<proteinExistence type="predicted"/>
<organism evidence="1">
    <name type="scientific">Phytophthora nicotianae</name>
    <name type="common">Potato buckeye rot agent</name>
    <name type="synonym">Phytophthora parasitica</name>
    <dbReference type="NCBI Taxonomy" id="4792"/>
    <lineage>
        <taxon>Eukaryota</taxon>
        <taxon>Sar</taxon>
        <taxon>Stramenopiles</taxon>
        <taxon>Oomycota</taxon>
        <taxon>Peronosporomycetes</taxon>
        <taxon>Peronosporales</taxon>
        <taxon>Peronosporaceae</taxon>
        <taxon>Phytophthora</taxon>
    </lineage>
</organism>